<evidence type="ECO:0000313" key="3">
    <source>
        <dbReference type="Proteomes" id="UP001152795"/>
    </source>
</evidence>
<keyword evidence="3" id="KW-1185">Reference proteome</keyword>
<dbReference type="AlphaFoldDB" id="A0A6S7HA38"/>
<gene>
    <name evidence="2" type="ORF">PACLA_8A072197</name>
</gene>
<organism evidence="2 3">
    <name type="scientific">Paramuricea clavata</name>
    <name type="common">Red gorgonian</name>
    <name type="synonym">Violescent sea-whip</name>
    <dbReference type="NCBI Taxonomy" id="317549"/>
    <lineage>
        <taxon>Eukaryota</taxon>
        <taxon>Metazoa</taxon>
        <taxon>Cnidaria</taxon>
        <taxon>Anthozoa</taxon>
        <taxon>Octocorallia</taxon>
        <taxon>Malacalcyonacea</taxon>
        <taxon>Plexauridae</taxon>
        <taxon>Paramuricea</taxon>
    </lineage>
</organism>
<name>A0A6S7HA38_PARCT</name>
<proteinExistence type="predicted"/>
<feature type="region of interest" description="Disordered" evidence="1">
    <location>
        <begin position="42"/>
        <end position="84"/>
    </location>
</feature>
<dbReference type="EMBL" id="CACRXK020004013">
    <property type="protein sequence ID" value="CAB4001139.1"/>
    <property type="molecule type" value="Genomic_DNA"/>
</dbReference>
<reference evidence="2" key="1">
    <citation type="submission" date="2020-04" db="EMBL/GenBank/DDBJ databases">
        <authorList>
            <person name="Alioto T."/>
            <person name="Alioto T."/>
            <person name="Gomez Garrido J."/>
        </authorList>
    </citation>
    <scope>NUCLEOTIDE SEQUENCE</scope>
    <source>
        <strain evidence="2">A484AB</strain>
    </source>
</reference>
<sequence>MKLVRQQPEDTTPSKDSTLQDDKELSTIAQEQEIPHPEIIGFHVHPRDSSDLPPSEFDDVDNQATDNSDQIPNNPTTLNSPQHN</sequence>
<accession>A0A6S7HA38</accession>
<feature type="region of interest" description="Disordered" evidence="1">
    <location>
        <begin position="1"/>
        <end position="23"/>
    </location>
</feature>
<evidence type="ECO:0000313" key="2">
    <source>
        <dbReference type="EMBL" id="CAB4001139.1"/>
    </source>
</evidence>
<comment type="caution">
    <text evidence="2">The sequence shown here is derived from an EMBL/GenBank/DDBJ whole genome shotgun (WGS) entry which is preliminary data.</text>
</comment>
<protein>
    <submittedName>
        <fullName evidence="2">Uncharacterized protein</fullName>
    </submittedName>
</protein>
<dbReference type="Proteomes" id="UP001152795">
    <property type="component" value="Unassembled WGS sequence"/>
</dbReference>
<evidence type="ECO:0000256" key="1">
    <source>
        <dbReference type="SAM" id="MobiDB-lite"/>
    </source>
</evidence>
<feature type="compositionally biased region" description="Polar residues" evidence="1">
    <location>
        <begin position="62"/>
        <end position="84"/>
    </location>
</feature>